<evidence type="ECO:0000313" key="2">
    <source>
        <dbReference type="Proteomes" id="UP000003860"/>
    </source>
</evidence>
<gene>
    <name evidence="1" type="ORF">Cpap_1801</name>
</gene>
<dbReference type="Gene3D" id="3.40.50.620">
    <property type="entry name" value="HUPs"/>
    <property type="match status" value="1"/>
</dbReference>
<accession>F1TDG9</accession>
<dbReference type="PANTHER" id="PTHR43169">
    <property type="entry name" value="EXSB FAMILY PROTEIN"/>
    <property type="match status" value="1"/>
</dbReference>
<dbReference type="SUPFAM" id="SSF52402">
    <property type="entry name" value="Adenine nucleotide alpha hydrolases-like"/>
    <property type="match status" value="1"/>
</dbReference>
<dbReference type="InterPro" id="IPR014729">
    <property type="entry name" value="Rossmann-like_a/b/a_fold"/>
</dbReference>
<dbReference type="OrthoDB" id="702at2"/>
<reference evidence="1" key="2">
    <citation type="submission" date="2011-01" db="EMBL/GenBank/DDBJ databases">
        <title>The Non-contiguous Finished genome of Clostridium papyrosolvens.</title>
        <authorList>
            <person name="Lucas S."/>
            <person name="Copeland A."/>
            <person name="Lapidus A."/>
            <person name="Cheng J.-F."/>
            <person name="Goodwin L."/>
            <person name="Pitluck S."/>
            <person name="Misra M."/>
            <person name="Chertkov O."/>
            <person name="Detter J.C."/>
            <person name="Han C."/>
            <person name="Tapia R."/>
            <person name="Land M."/>
            <person name="Hauser L."/>
            <person name="Kyrpides N."/>
            <person name="Ivanova N."/>
            <person name="Pagani I."/>
            <person name="Mouttaki H."/>
            <person name="He Z."/>
            <person name="Zhou J."/>
            <person name="Hemme C.L."/>
            <person name="Woyke T."/>
        </authorList>
    </citation>
    <scope>NUCLEOTIDE SEQUENCE [LARGE SCALE GENOMIC DNA]</scope>
    <source>
        <strain evidence="1">DSM 2782</strain>
    </source>
</reference>
<dbReference type="Proteomes" id="UP000003860">
    <property type="component" value="Unassembled WGS sequence"/>
</dbReference>
<dbReference type="PANTHER" id="PTHR43169:SF3">
    <property type="entry name" value="ATPASE, PP-LOOP SUPERFAMILY-RELATED"/>
    <property type="match status" value="1"/>
</dbReference>
<dbReference type="STRING" id="588581.Cpap_1801"/>
<dbReference type="RefSeq" id="WP_004619549.1">
    <property type="nucleotide sequence ID" value="NZ_ACXX02000007.1"/>
</dbReference>
<dbReference type="EMBL" id="ACXX02000007">
    <property type="protein sequence ID" value="EGD47607.1"/>
    <property type="molecule type" value="Genomic_DNA"/>
</dbReference>
<organism evidence="1 2">
    <name type="scientific">Ruminiclostridium papyrosolvens DSM 2782</name>
    <dbReference type="NCBI Taxonomy" id="588581"/>
    <lineage>
        <taxon>Bacteria</taxon>
        <taxon>Bacillati</taxon>
        <taxon>Bacillota</taxon>
        <taxon>Clostridia</taxon>
        <taxon>Eubacteriales</taxon>
        <taxon>Oscillospiraceae</taxon>
        <taxon>Ruminiclostridium</taxon>
    </lineage>
</organism>
<sequence>MNEAKTCKTCQLPEWYVTYYGDVKLDKEDDCFFCKHYEHTKDAYEIDYTSGKAEFEKLVEQSRGKGEYECIVLYTGGKDSSYTLYLMSQVYGLKTLALTWDNGFFNDINTGNIEVTARNLGVEHRYIRTDWDVLKHIYKNRLKSYGRFCNCVPLCFLYTAPVIYETKAPLVLFSSSFGQIASLAEINARIDTSTGKAVAPIGDIIKNMGAVPIKNAAMEQYYTMLLDLVVGDLPPKVLEEMKYLLGYVHKLMSVEDSLYVNPSVYFDWDMKQIINKIKEYGWKQPEDKGIYGHTSCIAERMKGYLAYKQNLINFDIIENSLLLRTGRIDIEEFNREIECTGFTDVEPEVHNLFLEKLDMTREELNDIIKNKLAIRSSIPEINTKNLECLPVDTNIDDLVEKLKRTYKTRLTI</sequence>
<protein>
    <recommendedName>
        <fullName evidence="3">N-acetyl sugar amidotransferase</fullName>
    </recommendedName>
</protein>
<proteinExistence type="predicted"/>
<name>F1TDG9_9FIRM</name>
<comment type="caution">
    <text evidence="1">The sequence shown here is derived from an EMBL/GenBank/DDBJ whole genome shotgun (WGS) entry which is preliminary data.</text>
</comment>
<evidence type="ECO:0008006" key="3">
    <source>
        <dbReference type="Google" id="ProtNLM"/>
    </source>
</evidence>
<dbReference type="AlphaFoldDB" id="F1TDG9"/>
<keyword evidence="2" id="KW-1185">Reference proteome</keyword>
<evidence type="ECO:0000313" key="1">
    <source>
        <dbReference type="EMBL" id="EGD47607.1"/>
    </source>
</evidence>
<dbReference type="eggNOG" id="COG0037">
    <property type="taxonomic scope" value="Bacteria"/>
</dbReference>
<dbReference type="InterPro" id="IPR052188">
    <property type="entry name" value="Ni-pincer_cofactor_biosynth"/>
</dbReference>
<reference evidence="1" key="1">
    <citation type="submission" date="2009-07" db="EMBL/GenBank/DDBJ databases">
        <authorList>
            <consortium name="US DOE Joint Genome Institute (JGI-PGF)"/>
            <person name="Lucas S."/>
            <person name="Copeland A."/>
            <person name="Lapidus A."/>
            <person name="Glavina del Rio T."/>
            <person name="Tice H."/>
            <person name="Bruce D."/>
            <person name="Goodwin L."/>
            <person name="Pitluck S."/>
            <person name="Larimer F."/>
            <person name="Land M.L."/>
            <person name="Mouttaki H."/>
            <person name="He Z."/>
            <person name="Zhou J."/>
            <person name="Hemme C.L."/>
        </authorList>
    </citation>
    <scope>NUCLEOTIDE SEQUENCE</scope>
    <source>
        <strain evidence="1">DSM 2782</strain>
    </source>
</reference>